<dbReference type="Gene3D" id="3.40.1710.10">
    <property type="entry name" value="abc type-2 transporter like domain"/>
    <property type="match status" value="1"/>
</dbReference>
<evidence type="ECO:0000256" key="5">
    <source>
        <dbReference type="ARBA" id="ARBA00023136"/>
    </source>
</evidence>
<keyword evidence="2" id="KW-1003">Cell membrane</keyword>
<dbReference type="eggNOG" id="COG0842">
    <property type="taxonomic scope" value="Bacteria"/>
</dbReference>
<dbReference type="PANTHER" id="PTHR30294:SF29">
    <property type="entry name" value="MULTIDRUG ABC TRANSPORTER PERMEASE YBHS-RELATED"/>
    <property type="match status" value="1"/>
</dbReference>
<dbReference type="GO" id="GO:0005886">
    <property type="term" value="C:plasma membrane"/>
    <property type="evidence" value="ECO:0007669"/>
    <property type="project" value="UniProtKB-SubCell"/>
</dbReference>
<comment type="subcellular location">
    <subcellularLocation>
        <location evidence="1">Cell membrane</location>
        <topology evidence="1">Multi-pass membrane protein</topology>
    </subcellularLocation>
</comment>
<dbReference type="InterPro" id="IPR051449">
    <property type="entry name" value="ABC-2_transporter_component"/>
</dbReference>
<feature type="transmembrane region" description="Helical" evidence="6">
    <location>
        <begin position="347"/>
        <end position="368"/>
    </location>
</feature>
<evidence type="ECO:0000256" key="2">
    <source>
        <dbReference type="ARBA" id="ARBA00022475"/>
    </source>
</evidence>
<feature type="transmembrane region" description="Helical" evidence="6">
    <location>
        <begin position="183"/>
        <end position="203"/>
    </location>
</feature>
<dbReference type="GeneID" id="98919147"/>
<accession>D4RZE9</accession>
<dbReference type="PANTHER" id="PTHR30294">
    <property type="entry name" value="MEMBRANE COMPONENT OF ABC TRANSPORTER YHHJ-RELATED"/>
    <property type="match status" value="1"/>
</dbReference>
<keyword evidence="5 6" id="KW-0472">Membrane</keyword>
<reference evidence="8 9" key="1">
    <citation type="submission" date="2010-02" db="EMBL/GenBank/DDBJ databases">
        <authorList>
            <person name="Weinstock G."/>
            <person name="Sodergren E."/>
            <person name="Clifton S."/>
            <person name="Fulton L."/>
            <person name="Fulton B."/>
            <person name="Courtney L."/>
            <person name="Fronick C."/>
            <person name="Harrison M."/>
            <person name="Strong C."/>
            <person name="Farmer C."/>
            <person name="Delahaunty K."/>
            <person name="Markovic C."/>
            <person name="Hall O."/>
            <person name="Minx P."/>
            <person name="Tomlinson C."/>
            <person name="Mitreva M."/>
            <person name="Nelson J."/>
            <person name="Hou S."/>
            <person name="Wollam A."/>
            <person name="Pepin K.H."/>
            <person name="Johnson M."/>
            <person name="Bhonagiri V."/>
            <person name="Zhang X."/>
            <person name="Suruliraj S."/>
            <person name="Warren W."/>
            <person name="Chinwalla A."/>
            <person name="Mardis E.R."/>
            <person name="Wilson R.K."/>
        </authorList>
    </citation>
    <scope>NUCLEOTIDE SEQUENCE [LARGE SCALE GENOMIC DNA]</scope>
    <source>
        <strain evidence="8 9">DSM 2876</strain>
    </source>
</reference>
<feature type="transmembrane region" description="Helical" evidence="6">
    <location>
        <begin position="258"/>
        <end position="279"/>
    </location>
</feature>
<dbReference type="STRING" id="45851.BHV86_04855"/>
<dbReference type="EMBL" id="ABWN01000028">
    <property type="protein sequence ID" value="EFF68557.1"/>
    <property type="molecule type" value="Genomic_DNA"/>
</dbReference>
<keyword evidence="3 6" id="KW-0812">Transmembrane</keyword>
<dbReference type="HOGENOM" id="CLU_051632_1_0_9"/>
<gene>
    <name evidence="8" type="ORF">BUTYVIB_01215</name>
</gene>
<organism evidence="8 9">
    <name type="scientific">Eshraghiella crossota DSM 2876</name>
    <dbReference type="NCBI Taxonomy" id="511680"/>
    <lineage>
        <taxon>Bacteria</taxon>
        <taxon>Bacillati</taxon>
        <taxon>Bacillota</taxon>
        <taxon>Clostridia</taxon>
        <taxon>Lachnospirales</taxon>
        <taxon>Lachnospiraceae</taxon>
        <taxon>Eshraghiella</taxon>
    </lineage>
</organism>
<evidence type="ECO:0000256" key="4">
    <source>
        <dbReference type="ARBA" id="ARBA00022989"/>
    </source>
</evidence>
<dbReference type="RefSeq" id="WP_005602632.1">
    <property type="nucleotide sequence ID" value="NZ_GG663523.1"/>
</dbReference>
<evidence type="ECO:0000256" key="3">
    <source>
        <dbReference type="ARBA" id="ARBA00022692"/>
    </source>
</evidence>
<protein>
    <recommendedName>
        <fullName evidence="7">ABC-2 type transporter transmembrane domain-containing protein</fullName>
    </recommendedName>
</protein>
<evidence type="ECO:0000313" key="8">
    <source>
        <dbReference type="EMBL" id="EFF68557.1"/>
    </source>
</evidence>
<comment type="caution">
    <text evidence="8">The sequence shown here is derived from an EMBL/GenBank/DDBJ whole genome shotgun (WGS) entry which is preliminary data.</text>
</comment>
<feature type="transmembrane region" description="Helical" evidence="6">
    <location>
        <begin position="291"/>
        <end position="308"/>
    </location>
</feature>
<feature type="transmembrane region" description="Helical" evidence="6">
    <location>
        <begin position="230"/>
        <end position="252"/>
    </location>
</feature>
<name>D4RZE9_9FIRM</name>
<evidence type="ECO:0000256" key="6">
    <source>
        <dbReference type="SAM" id="Phobius"/>
    </source>
</evidence>
<dbReference type="GO" id="GO:0140359">
    <property type="term" value="F:ABC-type transporter activity"/>
    <property type="evidence" value="ECO:0007669"/>
    <property type="project" value="InterPro"/>
</dbReference>
<proteinExistence type="predicted"/>
<dbReference type="AlphaFoldDB" id="D4RZE9"/>
<dbReference type="InterPro" id="IPR013525">
    <property type="entry name" value="ABC2_TM"/>
</dbReference>
<evidence type="ECO:0000259" key="7">
    <source>
        <dbReference type="Pfam" id="PF12698"/>
    </source>
</evidence>
<dbReference type="Pfam" id="PF12698">
    <property type="entry name" value="ABC2_membrane_3"/>
    <property type="match status" value="1"/>
</dbReference>
<dbReference type="Proteomes" id="UP000006238">
    <property type="component" value="Unassembled WGS sequence"/>
</dbReference>
<sequence length="376" mass="41568">MTVFNAFMKVIKKHIGSIIMYTCIFLSIAISISKNNTNNTIENFKSTRLDIVCFNHSNSMLADNLIQYLSDNHNIKSGINEDINSIRDAIYNRDADYILIIPEDFASTHNVSAYKLPGSFAAEFMDMSIENFINTYLAFSSMGIDDENAYENTLKTVSISTDVSIADTGNTSVYGDEHYFYNYIPYVLICAIVTSVAPALISFNKKEVEKRTLCSGLSIAKRNYQMAKGCFLVAFGIIALYFITSCILYKGAMFTAAGALRLANTVVYALICLAITFFLSSFVKNNNTVNIFVNAFGLGSAFICGVFVPRQFLADGVIAAGRFFPAYWYVNNEEAASNLSAASASSIVLNFTIQLMFALAFMVLAIVISSKKKDRN</sequence>
<keyword evidence="4 6" id="KW-1133">Transmembrane helix</keyword>
<evidence type="ECO:0000313" key="9">
    <source>
        <dbReference type="Proteomes" id="UP000006238"/>
    </source>
</evidence>
<keyword evidence="9" id="KW-1185">Reference proteome</keyword>
<evidence type="ECO:0000256" key="1">
    <source>
        <dbReference type="ARBA" id="ARBA00004651"/>
    </source>
</evidence>
<feature type="transmembrane region" description="Helical" evidence="6">
    <location>
        <begin position="15"/>
        <end position="33"/>
    </location>
</feature>
<feature type="domain" description="ABC-2 type transporter transmembrane" evidence="7">
    <location>
        <begin position="19"/>
        <end position="366"/>
    </location>
</feature>